<proteinExistence type="inferred from homology"/>
<dbReference type="SUPFAM" id="SSF52833">
    <property type="entry name" value="Thioredoxin-like"/>
    <property type="match status" value="1"/>
</dbReference>
<keyword evidence="3" id="KW-0677">Repeat</keyword>
<dbReference type="PRINTS" id="PR00421">
    <property type="entry name" value="THIOREDOXIN"/>
</dbReference>
<dbReference type="PANTHER" id="PTHR45672">
    <property type="entry name" value="PROTEIN DISULFIDE-ISOMERASE C17H9.14C-RELATED"/>
    <property type="match status" value="1"/>
</dbReference>
<dbReference type="PROSITE" id="PS51352">
    <property type="entry name" value="THIOREDOXIN_2"/>
    <property type="match status" value="1"/>
</dbReference>
<evidence type="ECO:0000313" key="8">
    <source>
        <dbReference type="Proteomes" id="UP000708148"/>
    </source>
</evidence>
<dbReference type="NCBIfam" id="TIGR01126">
    <property type="entry name" value="pdi_dom"/>
    <property type="match status" value="1"/>
</dbReference>
<dbReference type="InterPro" id="IPR005788">
    <property type="entry name" value="PDI_thioredoxin-like_dom"/>
</dbReference>
<reference evidence="7" key="1">
    <citation type="submission" date="2020-12" db="EMBL/GenBank/DDBJ databases">
        <authorList>
            <person name="Iha C."/>
        </authorList>
    </citation>
    <scope>NUCLEOTIDE SEQUENCE</scope>
</reference>
<accession>A0A8S1J9H6</accession>
<dbReference type="InterPro" id="IPR051063">
    <property type="entry name" value="PDI"/>
</dbReference>
<dbReference type="InterPro" id="IPR017937">
    <property type="entry name" value="Thioredoxin_CS"/>
</dbReference>
<dbReference type="GO" id="GO:0005783">
    <property type="term" value="C:endoplasmic reticulum"/>
    <property type="evidence" value="ECO:0007669"/>
    <property type="project" value="TreeGrafter"/>
</dbReference>
<organism evidence="7 8">
    <name type="scientific">Ostreobium quekettii</name>
    <dbReference type="NCBI Taxonomy" id="121088"/>
    <lineage>
        <taxon>Eukaryota</taxon>
        <taxon>Viridiplantae</taxon>
        <taxon>Chlorophyta</taxon>
        <taxon>core chlorophytes</taxon>
        <taxon>Ulvophyceae</taxon>
        <taxon>TCBD clade</taxon>
        <taxon>Bryopsidales</taxon>
        <taxon>Ostreobineae</taxon>
        <taxon>Ostreobiaceae</taxon>
        <taxon>Ostreobium</taxon>
    </lineage>
</organism>
<dbReference type="Proteomes" id="UP000708148">
    <property type="component" value="Unassembled WGS sequence"/>
</dbReference>
<dbReference type="GO" id="GO:0003756">
    <property type="term" value="F:protein disulfide isomerase activity"/>
    <property type="evidence" value="ECO:0007669"/>
    <property type="project" value="InterPro"/>
</dbReference>
<evidence type="ECO:0000256" key="5">
    <source>
        <dbReference type="SAM" id="SignalP"/>
    </source>
</evidence>
<evidence type="ECO:0000256" key="3">
    <source>
        <dbReference type="ARBA" id="ARBA00022737"/>
    </source>
</evidence>
<dbReference type="GO" id="GO:0006457">
    <property type="term" value="P:protein folding"/>
    <property type="evidence" value="ECO:0007669"/>
    <property type="project" value="TreeGrafter"/>
</dbReference>
<dbReference type="InterPro" id="IPR013766">
    <property type="entry name" value="Thioredoxin_domain"/>
</dbReference>
<protein>
    <recommendedName>
        <fullName evidence="6">Thioredoxin domain-containing protein</fullName>
    </recommendedName>
</protein>
<dbReference type="PANTHER" id="PTHR45672:SF3">
    <property type="entry name" value="THIOREDOXIN DOMAIN-CONTAINING PROTEIN 5"/>
    <property type="match status" value="1"/>
</dbReference>
<evidence type="ECO:0000256" key="1">
    <source>
        <dbReference type="ARBA" id="ARBA00006347"/>
    </source>
</evidence>
<dbReference type="EMBL" id="CAJHUC010001198">
    <property type="protein sequence ID" value="CAD7700193.1"/>
    <property type="molecule type" value="Genomic_DNA"/>
</dbReference>
<keyword evidence="2 5" id="KW-0732">Signal</keyword>
<feature type="signal peptide" evidence="5">
    <location>
        <begin position="1"/>
        <end position="22"/>
    </location>
</feature>
<name>A0A8S1J9H6_9CHLO</name>
<evidence type="ECO:0000256" key="4">
    <source>
        <dbReference type="RuleBase" id="RU004208"/>
    </source>
</evidence>
<evidence type="ECO:0000313" key="7">
    <source>
        <dbReference type="EMBL" id="CAD7700193.1"/>
    </source>
</evidence>
<sequence length="143" mass="15869">MSPSRALWAAAALLLCLAMADASEFAAKNVVTLTSKNFKEATADGKLWLIKFYAPWCGHCKRLAPTWKELGDDYEGSKEIAIAHIDCTVEKSICSEAEVKGYPTLKLYYEGKLYKPYKGARDKESLKKFLDDAAADMMTETVS</sequence>
<evidence type="ECO:0000259" key="6">
    <source>
        <dbReference type="PROSITE" id="PS51352"/>
    </source>
</evidence>
<comment type="similarity">
    <text evidence="1 4">Belongs to the protein disulfide isomerase family.</text>
</comment>
<dbReference type="AlphaFoldDB" id="A0A8S1J9H6"/>
<dbReference type="OrthoDB" id="72053at2759"/>
<dbReference type="Gene3D" id="3.40.30.10">
    <property type="entry name" value="Glutaredoxin"/>
    <property type="match status" value="1"/>
</dbReference>
<dbReference type="InterPro" id="IPR036249">
    <property type="entry name" value="Thioredoxin-like_sf"/>
</dbReference>
<feature type="chain" id="PRO_5035846133" description="Thioredoxin domain-containing protein" evidence="5">
    <location>
        <begin position="23"/>
        <end position="143"/>
    </location>
</feature>
<evidence type="ECO:0000256" key="2">
    <source>
        <dbReference type="ARBA" id="ARBA00022729"/>
    </source>
</evidence>
<gene>
    <name evidence="7" type="ORF">OSTQU699_LOCUS5552</name>
</gene>
<comment type="caution">
    <text evidence="7">The sequence shown here is derived from an EMBL/GenBank/DDBJ whole genome shotgun (WGS) entry which is preliminary data.</text>
</comment>
<feature type="domain" description="Thioredoxin" evidence="6">
    <location>
        <begin position="16"/>
        <end position="135"/>
    </location>
</feature>
<dbReference type="Pfam" id="PF00085">
    <property type="entry name" value="Thioredoxin"/>
    <property type="match status" value="1"/>
</dbReference>
<dbReference type="PROSITE" id="PS00194">
    <property type="entry name" value="THIOREDOXIN_1"/>
    <property type="match status" value="1"/>
</dbReference>
<dbReference type="CDD" id="cd02961">
    <property type="entry name" value="PDI_a_family"/>
    <property type="match status" value="1"/>
</dbReference>
<keyword evidence="8" id="KW-1185">Reference proteome</keyword>